<evidence type="ECO:0000313" key="2">
    <source>
        <dbReference type="EMBL" id="CAF4257257.1"/>
    </source>
</evidence>
<reference evidence="2" key="1">
    <citation type="submission" date="2021-02" db="EMBL/GenBank/DDBJ databases">
        <authorList>
            <person name="Nowell W R."/>
        </authorList>
    </citation>
    <scope>NUCLEOTIDE SEQUENCE</scope>
</reference>
<evidence type="ECO:0000259" key="1">
    <source>
        <dbReference type="PROSITE" id="PS50878"/>
    </source>
</evidence>
<dbReference type="InterPro" id="IPR036691">
    <property type="entry name" value="Endo/exonu/phosph_ase_sf"/>
</dbReference>
<dbReference type="PROSITE" id="PS50878">
    <property type="entry name" value="RT_POL"/>
    <property type="match status" value="1"/>
</dbReference>
<dbReference type="Pfam" id="PF00078">
    <property type="entry name" value="RVT_1"/>
    <property type="match status" value="1"/>
</dbReference>
<feature type="domain" description="Reverse transcriptase" evidence="1">
    <location>
        <begin position="237"/>
        <end position="511"/>
    </location>
</feature>
<protein>
    <recommendedName>
        <fullName evidence="1">Reverse transcriptase domain-containing protein</fullName>
    </recommendedName>
</protein>
<dbReference type="SUPFAM" id="SSF56672">
    <property type="entry name" value="DNA/RNA polymerases"/>
    <property type="match status" value="1"/>
</dbReference>
<dbReference type="AlphaFoldDB" id="A0A820F154"/>
<dbReference type="CDD" id="cd01650">
    <property type="entry name" value="RT_nLTR_like"/>
    <property type="match status" value="1"/>
</dbReference>
<proteinExistence type="predicted"/>
<dbReference type="GO" id="GO:0003824">
    <property type="term" value="F:catalytic activity"/>
    <property type="evidence" value="ECO:0007669"/>
    <property type="project" value="InterPro"/>
</dbReference>
<comment type="caution">
    <text evidence="2">The sequence shown here is derived from an EMBL/GenBank/DDBJ whole genome shotgun (WGS) entry which is preliminary data.</text>
</comment>
<accession>A0A820F154</accession>
<dbReference type="InterPro" id="IPR043502">
    <property type="entry name" value="DNA/RNA_pol_sf"/>
</dbReference>
<dbReference type="Pfam" id="PF14529">
    <property type="entry name" value="Exo_endo_phos_2"/>
    <property type="match status" value="1"/>
</dbReference>
<name>A0A820F154_9BILA</name>
<dbReference type="PANTHER" id="PTHR36688:SF1">
    <property type="entry name" value="ENDONUCLEASE_EXONUCLEASE_PHOSPHATASE DOMAIN-CONTAINING PROTEIN"/>
    <property type="match status" value="1"/>
</dbReference>
<dbReference type="PANTHER" id="PTHR36688">
    <property type="entry name" value="ENDO/EXONUCLEASE/PHOSPHATASE DOMAIN-CONTAINING PROTEIN"/>
    <property type="match status" value="1"/>
</dbReference>
<dbReference type="Gene3D" id="3.60.10.10">
    <property type="entry name" value="Endonuclease/exonuclease/phosphatase"/>
    <property type="match status" value="1"/>
</dbReference>
<dbReference type="SUPFAM" id="SSF56219">
    <property type="entry name" value="DNase I-like"/>
    <property type="match status" value="1"/>
</dbReference>
<dbReference type="Proteomes" id="UP000663842">
    <property type="component" value="Unassembled WGS sequence"/>
</dbReference>
<dbReference type="InterPro" id="IPR005135">
    <property type="entry name" value="Endo/exonuclease/phosphatase"/>
</dbReference>
<dbReference type="InterPro" id="IPR000477">
    <property type="entry name" value="RT_dom"/>
</dbReference>
<evidence type="ECO:0000313" key="3">
    <source>
        <dbReference type="Proteomes" id="UP000663842"/>
    </source>
</evidence>
<organism evidence="2 3">
    <name type="scientific">Rotaria magnacalcarata</name>
    <dbReference type="NCBI Taxonomy" id="392030"/>
    <lineage>
        <taxon>Eukaryota</taxon>
        <taxon>Metazoa</taxon>
        <taxon>Spiralia</taxon>
        <taxon>Gnathifera</taxon>
        <taxon>Rotifera</taxon>
        <taxon>Eurotatoria</taxon>
        <taxon>Bdelloidea</taxon>
        <taxon>Philodinida</taxon>
        <taxon>Philodinidae</taxon>
        <taxon>Rotaria</taxon>
    </lineage>
</organism>
<dbReference type="EMBL" id="CAJOBF010008519">
    <property type="protein sequence ID" value="CAF4257257.1"/>
    <property type="molecule type" value="Genomic_DNA"/>
</dbReference>
<dbReference type="InterPro" id="IPR052560">
    <property type="entry name" value="RdDP_mobile_element"/>
</dbReference>
<gene>
    <name evidence="2" type="ORF">UXM345_LOCUS31074</name>
</gene>
<sequence>MTSSLNDRVGKPGGGVLLAVKEHIKCREIINKTSHKNEIIAVQIETLLYKTILISSIYVAPTAKIDMNIFEELYNINNNCIIVGDLNATLSEMGSTKTNARGKQLQQLLNEGIIDCVDDDSTTFEKNEYEAKLDWILGSQPLLSFITNVEAHPTIGTINGHKPLTFDIQIGAEPKPTSPRLSLNFKAAKWTKLNAALNIEEHSTFITNSIMLATQEAVPTSTPTKLLIQHLTKLFNQILKQGYIPTKWKTANIILILKPKKDKQHPSSYRPISLLSCLGKLLEKIIKQRLMLELERRNILPEHQAGFRPGKSTIYNILRLERYAQNQLRCARRHSAVILFDIKAAFDSVWHDGLIYKLNDLRLPKYIINYLTSFLKDRTASIEIENVLSRQFNLKSGTPQGSPLSPLLYIIYTADSMNDVPTHTEHGLFADDTALWTSSNTMTYLSSRLQQSVDAFESWCKSWKLKLQPTKTEMIHFTIHPRKRYKHPVEVKVDNTIIKPLDHTRYLGVIIDKQLNWRRHLDHIETKIAPRIGLLRYLSRTAYEPNSRTMINIFKSIARSIIIYGYPVLLTADQNVWNRIQIIQNKALRAALGLPIYTSVDYIHKISNIPKIKDYATTLLKQSIQTATQKNDITSKKHLQDILEKIL</sequence>